<protein>
    <submittedName>
        <fullName evidence="2">Uncharacterized protein isoform X4</fullName>
    </submittedName>
</protein>
<dbReference type="RefSeq" id="XP_073803167.1">
    <property type="nucleotide sequence ID" value="XM_073947066.1"/>
</dbReference>
<name>A0AC58J9K9_DANRE</name>
<dbReference type="Proteomes" id="UP000000437">
    <property type="component" value="Chromosome 4"/>
</dbReference>
<keyword evidence="1" id="KW-1185">Reference proteome</keyword>
<reference evidence="2" key="1">
    <citation type="submission" date="2025-08" db="UniProtKB">
        <authorList>
            <consortium name="RefSeq"/>
        </authorList>
    </citation>
    <scope>IDENTIFICATION</scope>
    <source>
        <strain evidence="2">Tuebingen</strain>
        <tissue evidence="2">Fibroblasts and whole tissue</tissue>
    </source>
</reference>
<gene>
    <name evidence="2" type="primary">LOC108179116</name>
</gene>
<organism evidence="1 2">
    <name type="scientific">Danio rerio</name>
    <name type="common">Zebrafish</name>
    <name type="synonym">Brachydanio rerio</name>
    <dbReference type="NCBI Taxonomy" id="7955"/>
    <lineage>
        <taxon>Eukaryota</taxon>
        <taxon>Metazoa</taxon>
        <taxon>Chordata</taxon>
        <taxon>Craniata</taxon>
        <taxon>Vertebrata</taxon>
        <taxon>Euteleostomi</taxon>
        <taxon>Actinopterygii</taxon>
        <taxon>Neopterygii</taxon>
        <taxon>Teleostei</taxon>
        <taxon>Ostariophysi</taxon>
        <taxon>Cypriniformes</taxon>
        <taxon>Danionidae</taxon>
        <taxon>Danioninae</taxon>
        <taxon>Danio</taxon>
    </lineage>
</organism>
<proteinExistence type="predicted"/>
<sequence length="93" mass="11024">MCLDRTVNRSRAPGRLDYIYWRDGRLLRTGKEHRSEDGVIKTEHRQRQYPRVRGDHDHTLEAEDHHPMRLRDVFGPYSQQKQSSGTFGLHLQA</sequence>
<accession>A0AC58J9K9</accession>
<evidence type="ECO:0000313" key="2">
    <source>
        <dbReference type="RefSeq" id="XP_073803167.1"/>
    </source>
</evidence>
<evidence type="ECO:0000313" key="1">
    <source>
        <dbReference type="Proteomes" id="UP000000437"/>
    </source>
</evidence>